<evidence type="ECO:0000313" key="13">
    <source>
        <dbReference type="Proteomes" id="UP000433382"/>
    </source>
</evidence>
<dbReference type="EMBL" id="WCZM01000034">
    <property type="protein sequence ID" value="KAB3564853.1"/>
    <property type="molecule type" value="Genomic_DNA"/>
</dbReference>
<dbReference type="FunFam" id="2.60.40.10:FF:000791">
    <property type="entry name" value="Two-component system sensor histidine kinase/response regulator"/>
    <property type="match status" value="1"/>
</dbReference>
<dbReference type="Gene3D" id="1.10.10.60">
    <property type="entry name" value="Homeodomain-like"/>
    <property type="match status" value="1"/>
</dbReference>
<dbReference type="PANTHER" id="PTHR43547:SF2">
    <property type="entry name" value="HYBRID SIGNAL TRANSDUCTION HISTIDINE KINASE C"/>
    <property type="match status" value="1"/>
</dbReference>
<dbReference type="FunFam" id="1.10.287.130:FF:000045">
    <property type="entry name" value="Two-component system sensor histidine kinase/response regulator"/>
    <property type="match status" value="1"/>
</dbReference>
<dbReference type="SMART" id="SM00342">
    <property type="entry name" value="HTH_ARAC"/>
    <property type="match status" value="1"/>
</dbReference>
<evidence type="ECO:0000256" key="8">
    <source>
        <dbReference type="SAM" id="Phobius"/>
    </source>
</evidence>
<dbReference type="Pfam" id="PF00512">
    <property type="entry name" value="HisKA"/>
    <property type="match status" value="1"/>
</dbReference>
<dbReference type="SUPFAM" id="SSF55874">
    <property type="entry name" value="ATPase domain of HSP90 chaperone/DNA topoisomerase II/histidine kinase"/>
    <property type="match status" value="1"/>
</dbReference>
<evidence type="ECO:0000256" key="3">
    <source>
        <dbReference type="ARBA" id="ARBA00022553"/>
    </source>
</evidence>
<dbReference type="InterPro" id="IPR036890">
    <property type="entry name" value="HATPase_C_sf"/>
</dbReference>
<dbReference type="InterPro" id="IPR001789">
    <property type="entry name" value="Sig_transdc_resp-reg_receiver"/>
</dbReference>
<dbReference type="InterPro" id="IPR005467">
    <property type="entry name" value="His_kinase_dom"/>
</dbReference>
<dbReference type="PROSITE" id="PS00041">
    <property type="entry name" value="HTH_ARAC_FAMILY_1"/>
    <property type="match status" value="1"/>
</dbReference>
<evidence type="ECO:0000259" key="9">
    <source>
        <dbReference type="PROSITE" id="PS01124"/>
    </source>
</evidence>
<evidence type="ECO:0000256" key="1">
    <source>
        <dbReference type="ARBA" id="ARBA00000085"/>
    </source>
</evidence>
<dbReference type="Pfam" id="PF00072">
    <property type="entry name" value="Response_reg"/>
    <property type="match status" value="1"/>
</dbReference>
<evidence type="ECO:0000256" key="5">
    <source>
        <dbReference type="ARBA" id="ARBA00023125"/>
    </source>
</evidence>
<dbReference type="Pfam" id="PF07494">
    <property type="entry name" value="Reg_prop"/>
    <property type="match status" value="2"/>
</dbReference>
<keyword evidence="5" id="KW-0238">DNA-binding</keyword>
<dbReference type="SMART" id="SM00388">
    <property type="entry name" value="HisKA"/>
    <property type="match status" value="1"/>
</dbReference>
<dbReference type="PROSITE" id="PS01124">
    <property type="entry name" value="HTH_ARAC_FAMILY_2"/>
    <property type="match status" value="1"/>
</dbReference>
<name>A0A396FDD1_PHOVU</name>
<dbReference type="InterPro" id="IPR015943">
    <property type="entry name" value="WD40/YVTN_repeat-like_dom_sf"/>
</dbReference>
<dbReference type="GO" id="GO:0000155">
    <property type="term" value="F:phosphorelay sensor kinase activity"/>
    <property type="evidence" value="ECO:0007669"/>
    <property type="project" value="InterPro"/>
</dbReference>
<dbReference type="GO" id="GO:0003700">
    <property type="term" value="F:DNA-binding transcription factor activity"/>
    <property type="evidence" value="ECO:0007669"/>
    <property type="project" value="InterPro"/>
</dbReference>
<keyword evidence="8" id="KW-0812">Transmembrane</keyword>
<evidence type="ECO:0000259" key="10">
    <source>
        <dbReference type="PROSITE" id="PS50109"/>
    </source>
</evidence>
<dbReference type="InterPro" id="IPR011123">
    <property type="entry name" value="Y_Y_Y"/>
</dbReference>
<dbReference type="Pfam" id="PF12833">
    <property type="entry name" value="HTH_18"/>
    <property type="match status" value="1"/>
</dbReference>
<dbReference type="CDD" id="cd00146">
    <property type="entry name" value="PKD"/>
    <property type="match status" value="1"/>
</dbReference>
<dbReference type="SUPFAM" id="SSF50998">
    <property type="entry name" value="Quinoprotein alcohol dehydrogenase-like"/>
    <property type="match status" value="1"/>
</dbReference>
<dbReference type="Gene3D" id="3.30.565.10">
    <property type="entry name" value="Histidine kinase-like ATPase, C-terminal domain"/>
    <property type="match status" value="1"/>
</dbReference>
<dbReference type="InterPro" id="IPR011110">
    <property type="entry name" value="Reg_prop"/>
</dbReference>
<keyword evidence="4" id="KW-0805">Transcription regulation</keyword>
<keyword evidence="6" id="KW-0804">Transcription</keyword>
<dbReference type="InterPro" id="IPR009057">
    <property type="entry name" value="Homeodomain-like_sf"/>
</dbReference>
<dbReference type="SUPFAM" id="SSF47384">
    <property type="entry name" value="Homodimeric domain of signal transducing histidine kinase"/>
    <property type="match status" value="1"/>
</dbReference>
<dbReference type="CDD" id="cd00075">
    <property type="entry name" value="HATPase"/>
    <property type="match status" value="1"/>
</dbReference>
<feature type="modified residue" description="4-aspartylphosphate" evidence="7">
    <location>
        <position position="1117"/>
    </location>
</feature>
<keyword evidence="8" id="KW-0472">Membrane</keyword>
<dbReference type="InterPro" id="IPR004358">
    <property type="entry name" value="Sig_transdc_His_kin-like_C"/>
</dbReference>
<evidence type="ECO:0000313" key="12">
    <source>
        <dbReference type="EMBL" id="KAB3564853.1"/>
    </source>
</evidence>
<dbReference type="Proteomes" id="UP000433382">
    <property type="component" value="Unassembled WGS sequence"/>
</dbReference>
<feature type="domain" description="Histidine kinase" evidence="10">
    <location>
        <begin position="824"/>
        <end position="1040"/>
    </location>
</feature>
<dbReference type="GO" id="GO:0043565">
    <property type="term" value="F:sequence-specific DNA binding"/>
    <property type="evidence" value="ECO:0007669"/>
    <property type="project" value="InterPro"/>
</dbReference>
<dbReference type="Gene3D" id="1.10.287.130">
    <property type="match status" value="1"/>
</dbReference>
<dbReference type="PANTHER" id="PTHR43547">
    <property type="entry name" value="TWO-COMPONENT HISTIDINE KINASE"/>
    <property type="match status" value="1"/>
</dbReference>
<keyword evidence="8" id="KW-1133">Transmembrane helix</keyword>
<dbReference type="InterPro" id="IPR011006">
    <property type="entry name" value="CheY-like_superfamily"/>
</dbReference>
<comment type="catalytic activity">
    <reaction evidence="1">
        <text>ATP + protein L-histidine = ADP + protein N-phospho-L-histidine.</text>
        <dbReference type="EC" id="2.7.13.3"/>
    </reaction>
</comment>
<dbReference type="PROSITE" id="PS50110">
    <property type="entry name" value="RESPONSE_REGULATORY"/>
    <property type="match status" value="1"/>
</dbReference>
<evidence type="ECO:0000256" key="6">
    <source>
        <dbReference type="ARBA" id="ARBA00023163"/>
    </source>
</evidence>
<dbReference type="Pfam" id="PF02518">
    <property type="entry name" value="HATPase_c"/>
    <property type="match status" value="1"/>
</dbReference>
<dbReference type="RefSeq" id="WP_008668393.1">
    <property type="nucleotide sequence ID" value="NZ_JAHYOO010000034.1"/>
</dbReference>
<dbReference type="Gene3D" id="2.130.10.10">
    <property type="entry name" value="YVTN repeat-like/Quinoprotein amine dehydrogenase"/>
    <property type="match status" value="2"/>
</dbReference>
<dbReference type="SMART" id="SM00448">
    <property type="entry name" value="REC"/>
    <property type="match status" value="1"/>
</dbReference>
<keyword evidence="3 7" id="KW-0597">Phosphoprotein</keyword>
<dbReference type="Gene3D" id="3.40.50.2300">
    <property type="match status" value="1"/>
</dbReference>
<dbReference type="InterPro" id="IPR036097">
    <property type="entry name" value="HisK_dim/P_sf"/>
</dbReference>
<dbReference type="InterPro" id="IPR003594">
    <property type="entry name" value="HATPase_dom"/>
</dbReference>
<sequence length="1319" mass="148914">MNKRISLFAFLFILCLAVRCQTRNVRHYTINEGLANNAVYSISQDMKGRMWFGTIDGVHSFDGNGIRVWRDERVPSLGSSIYTIREDDRQRLWIGSDQGLALFNLRTESFSTFDVQTVSGVKINTPVSHIMLDSKKTLWIGTVGQGLFHYDSHADKLYQYTALGKINSDYISYILEDSSGIIWVATMNAGVSRFVPSEDLFQQVAADGVKNTITLFEDSRRNLWVGSSGNGLYLLEKKDKQLVQKLKPSDSKGVLQVRSIVEWIPGELLIASDEGLTSYNIVTGKGETLRSDYRQTNGLNDNYLQTLFVDHEQALWVGTYFGGVNYIPPTGNSFIHYYRGNTQLDARIISVFAQADQDNLWLGTDDAGFFYWDRKKNTFKSYKPQHSVSGPTYHNIHALLQDGDKLYIGMYMGGLDIMDLKTGKFKNYKFGSSSRSLYASGIYALYKDSAQCLWVGTTNGLNKYIPETDDFERIYEVHPADVSYIMEDKKGYLWVCSLNQGIFRLDRKTQKWEHFSLRTGEEENQSVIPSNKIITACLDEKENLWFGTDGCGLLKYNYEEEVFEKVVLPENIRVVHKIIAANNELWLTTSNGMYCYQPENGSIKIYNKLDGLQENQFLPNSGIQLADGTIFVGGINGFNEFHPDRLASPNQKTTVVLADFQLFNKPVKVGSDNSPLSTSITYADHLVLEHKHSIFSLSVATLNYANPSKNQYKYKLEGFEKDWTETNSAPRVTYTNLPSGNYTFRVSASNGDGVWNENAIVFPIRVLPPWWASTCFIILYVCMGIGMLACLYYRMNKKQREKLMMMAVEKDKEIYQSKIEFFTHMIHEIRTPLTLILAPLENVMRSTGSIGEAMPQLLVIERNGKRLLSLVNQLMDFRKVESGGMNVTLVDVDIKAILAAVCQRFSLSAELKNVKIVLTMPDAACYAKVDPEAFTKIVSNLLTNALKFTVSHIWIDLIPTEENKLELRIKDNGQGIAVEEQEKIFTPFYQIRENRPTDNIGTGVGLLLVKKLVSLMHGELKLESELGLGATFIIWFDRSEQGETLQDEARQTVILPQAPIDVTEQKPYHILVVDDNQDLLNYLRMLLAPRYQITCASNGKEALDLLSELMPDLVISDVMMPVMDGMELCRKIKQNFRTSHLPVVLLTAKVETGDYVEGLENGADLYVAKPFSSDIIKAQIHSLLSNRERMKGSFKTEPMLPSASVASSRIDKEFLEKVTGIIESRMIDSDFSVDVLAQEIGISRTGLFTKLKAVSGMTPNDFIRIIRLKKAAVLLSQDGVQVSEACFQVGFSSPSYFAKCFQAQFGVAPTEFKRMKTVN</sequence>
<feature type="domain" description="Response regulatory" evidence="11">
    <location>
        <begin position="1069"/>
        <end position="1184"/>
    </location>
</feature>
<gene>
    <name evidence="12" type="ORF">GAY01_18765</name>
</gene>
<dbReference type="InterPro" id="IPR018060">
    <property type="entry name" value="HTH_AraC"/>
</dbReference>
<evidence type="ECO:0000256" key="7">
    <source>
        <dbReference type="PROSITE-ProRule" id="PRU00169"/>
    </source>
</evidence>
<dbReference type="SUPFAM" id="SSF46689">
    <property type="entry name" value="Homeodomain-like"/>
    <property type="match status" value="1"/>
</dbReference>
<organism evidence="12 13">
    <name type="scientific">Phocaeicola vulgatus</name>
    <name type="common">Bacteroides vulgatus</name>
    <dbReference type="NCBI Taxonomy" id="821"/>
    <lineage>
        <taxon>Bacteria</taxon>
        <taxon>Pseudomonadati</taxon>
        <taxon>Bacteroidota</taxon>
        <taxon>Bacteroidia</taxon>
        <taxon>Bacteroidales</taxon>
        <taxon>Bacteroidaceae</taxon>
        <taxon>Phocaeicola</taxon>
    </lineage>
</organism>
<dbReference type="SUPFAM" id="SSF63829">
    <property type="entry name" value="Calcium-dependent phosphotriesterase"/>
    <property type="match status" value="1"/>
</dbReference>
<reference evidence="12 13" key="1">
    <citation type="journal article" date="2019" name="Nat. Med.">
        <title>A library of human gut bacterial isolates paired with longitudinal multiomics data enables mechanistic microbiome research.</title>
        <authorList>
            <person name="Poyet M."/>
            <person name="Groussin M."/>
            <person name="Gibbons S.M."/>
            <person name="Avila-Pacheco J."/>
            <person name="Jiang X."/>
            <person name="Kearney S.M."/>
            <person name="Perrotta A.R."/>
            <person name="Berdy B."/>
            <person name="Zhao S."/>
            <person name="Lieberman T.D."/>
            <person name="Swanson P.K."/>
            <person name="Smith M."/>
            <person name="Roesemann S."/>
            <person name="Alexander J.E."/>
            <person name="Rich S.A."/>
            <person name="Livny J."/>
            <person name="Vlamakis H."/>
            <person name="Clish C."/>
            <person name="Bullock K."/>
            <person name="Deik A."/>
            <person name="Scott J."/>
            <person name="Pierce K.A."/>
            <person name="Xavier R.J."/>
            <person name="Alm E.J."/>
        </authorList>
    </citation>
    <scope>NUCLEOTIDE SEQUENCE [LARGE SCALE GENOMIC DNA]</scope>
    <source>
        <strain evidence="12 13">BIOML-A73</strain>
    </source>
</reference>
<feature type="transmembrane region" description="Helical" evidence="8">
    <location>
        <begin position="770"/>
        <end position="793"/>
    </location>
</feature>
<dbReference type="InterPro" id="IPR011047">
    <property type="entry name" value="Quinoprotein_ADH-like_sf"/>
</dbReference>
<dbReference type="SMART" id="SM00387">
    <property type="entry name" value="HATPase_c"/>
    <property type="match status" value="1"/>
</dbReference>
<feature type="domain" description="HTH araC/xylS-type" evidence="9">
    <location>
        <begin position="1216"/>
        <end position="1315"/>
    </location>
</feature>
<comment type="caution">
    <text evidence="12">The sequence shown here is derived from an EMBL/GenBank/DDBJ whole genome shotgun (WGS) entry which is preliminary data.</text>
</comment>
<evidence type="ECO:0000256" key="4">
    <source>
        <dbReference type="ARBA" id="ARBA00023015"/>
    </source>
</evidence>
<dbReference type="InterPro" id="IPR013783">
    <property type="entry name" value="Ig-like_fold"/>
</dbReference>
<accession>A0A396FDD1</accession>
<dbReference type="Gene3D" id="2.60.40.10">
    <property type="entry name" value="Immunoglobulins"/>
    <property type="match status" value="1"/>
</dbReference>
<dbReference type="PRINTS" id="PR00344">
    <property type="entry name" value="BCTRLSENSOR"/>
</dbReference>
<protein>
    <recommendedName>
        <fullName evidence="2">histidine kinase</fullName>
        <ecNumber evidence="2">2.7.13.3</ecNumber>
    </recommendedName>
</protein>
<dbReference type="InterPro" id="IPR003661">
    <property type="entry name" value="HisK_dim/P_dom"/>
</dbReference>
<evidence type="ECO:0000256" key="2">
    <source>
        <dbReference type="ARBA" id="ARBA00012438"/>
    </source>
</evidence>
<proteinExistence type="predicted"/>
<dbReference type="SUPFAM" id="SSF52172">
    <property type="entry name" value="CheY-like"/>
    <property type="match status" value="1"/>
</dbReference>
<dbReference type="PROSITE" id="PS50109">
    <property type="entry name" value="HIS_KIN"/>
    <property type="match status" value="1"/>
</dbReference>
<dbReference type="Pfam" id="PF07495">
    <property type="entry name" value="Y_Y_Y"/>
    <property type="match status" value="1"/>
</dbReference>
<dbReference type="InterPro" id="IPR018062">
    <property type="entry name" value="HTH_AraC-typ_CS"/>
</dbReference>
<dbReference type="EC" id="2.7.13.3" evidence="2"/>
<dbReference type="CDD" id="cd00082">
    <property type="entry name" value="HisKA"/>
    <property type="match status" value="1"/>
</dbReference>
<evidence type="ECO:0000259" key="11">
    <source>
        <dbReference type="PROSITE" id="PS50110"/>
    </source>
</evidence>